<name>A0A074Z9S1_OPIVI</name>
<keyword evidence="3" id="KW-1185">Reference proteome</keyword>
<dbReference type="Proteomes" id="UP000054324">
    <property type="component" value="Unassembled WGS sequence"/>
</dbReference>
<dbReference type="CTD" id="20322455"/>
<organism evidence="2 3">
    <name type="scientific">Opisthorchis viverrini</name>
    <name type="common">Southeast Asian liver fluke</name>
    <dbReference type="NCBI Taxonomy" id="6198"/>
    <lineage>
        <taxon>Eukaryota</taxon>
        <taxon>Metazoa</taxon>
        <taxon>Spiralia</taxon>
        <taxon>Lophotrochozoa</taxon>
        <taxon>Platyhelminthes</taxon>
        <taxon>Trematoda</taxon>
        <taxon>Digenea</taxon>
        <taxon>Opisthorchiida</taxon>
        <taxon>Opisthorchiata</taxon>
        <taxon>Opisthorchiidae</taxon>
        <taxon>Opisthorchis</taxon>
    </lineage>
</organism>
<dbReference type="KEGG" id="ovi:T265_08276"/>
<dbReference type="RefSeq" id="XP_009172288.1">
    <property type="nucleotide sequence ID" value="XM_009174024.1"/>
</dbReference>
<proteinExistence type="predicted"/>
<protein>
    <submittedName>
        <fullName evidence="2">Uncharacterized protein</fullName>
    </submittedName>
</protein>
<dbReference type="AlphaFoldDB" id="A0A074Z9S1"/>
<evidence type="ECO:0000313" key="3">
    <source>
        <dbReference type="Proteomes" id="UP000054324"/>
    </source>
</evidence>
<gene>
    <name evidence="2" type="ORF">T265_08276</name>
</gene>
<accession>A0A074Z9S1</accession>
<sequence>MLISTIQRASYSRILNKRAPCLVDNDLLARMLRKQYIRSQRDRGSGPVPTQPHQAGKFPHEARGGRTKLTRTVGGLVD</sequence>
<reference evidence="2 3" key="1">
    <citation type="submission" date="2013-11" db="EMBL/GenBank/DDBJ databases">
        <title>Opisthorchis viverrini - life in the bile duct.</title>
        <authorList>
            <person name="Young N.D."/>
            <person name="Nagarajan N."/>
            <person name="Lin S.J."/>
            <person name="Korhonen P.K."/>
            <person name="Jex A.R."/>
            <person name="Hall R.S."/>
            <person name="Safavi-Hemami H."/>
            <person name="Kaewkong W."/>
            <person name="Bertrand D."/>
            <person name="Gao S."/>
            <person name="Seet Q."/>
            <person name="Wongkham S."/>
            <person name="Teh B.T."/>
            <person name="Wongkham C."/>
            <person name="Intapan P.M."/>
            <person name="Maleewong W."/>
            <person name="Yang X."/>
            <person name="Hu M."/>
            <person name="Wang Z."/>
            <person name="Hofmann A."/>
            <person name="Sternberg P.W."/>
            <person name="Tan P."/>
            <person name="Wang J."/>
            <person name="Gasser R.B."/>
        </authorList>
    </citation>
    <scope>NUCLEOTIDE SEQUENCE [LARGE SCALE GENOMIC DNA]</scope>
</reference>
<evidence type="ECO:0000256" key="1">
    <source>
        <dbReference type="SAM" id="MobiDB-lite"/>
    </source>
</evidence>
<dbReference type="EMBL" id="KL596828">
    <property type="protein sequence ID" value="KER23981.1"/>
    <property type="molecule type" value="Genomic_DNA"/>
</dbReference>
<dbReference type="GeneID" id="20322455"/>
<feature type="region of interest" description="Disordered" evidence="1">
    <location>
        <begin position="38"/>
        <end position="78"/>
    </location>
</feature>
<evidence type="ECO:0000313" key="2">
    <source>
        <dbReference type="EMBL" id="KER23981.1"/>
    </source>
</evidence>